<dbReference type="PANTHER" id="PTHR20898:SF0">
    <property type="entry name" value="DAEDALUS ON 3-RELATED"/>
    <property type="match status" value="1"/>
</dbReference>
<dbReference type="Pfam" id="PF06477">
    <property type="entry name" value="DUF1091"/>
    <property type="match status" value="1"/>
</dbReference>
<proteinExistence type="predicted"/>
<name>A0A1I8N688_MUSDO</name>
<accession>A0A1I8N688</accession>
<dbReference type="eggNOG" id="ENOG502TM4J">
    <property type="taxonomic scope" value="Eukaryota"/>
</dbReference>
<reference evidence="1" key="1">
    <citation type="submission" date="2020-05" db="UniProtKB">
        <authorList>
            <consortium name="EnsemblMetazoa"/>
        </authorList>
    </citation>
    <scope>IDENTIFICATION</scope>
    <source>
        <strain evidence="1">Aabys</strain>
    </source>
</reference>
<sequence length="278" mass="32137">MFYSTQIVLLVLGLNAIGFVYTEIIIKGTKLICIPNYKYLINHTCRLKAVNRYKSVVFMDAYIRNQLNNVTVNAALYARNDVNTYNPFLINFTQNICWYLCNHRFGTYMKVFMDVLFRYTNVNHSCPYEVNIALYARNDVNTYNPFLVNFTQNICWYLGQKQFGTYMKVFMDVLTQYTNVNHSCPYSGLLIARNLYLEGNSISALFPKGTYKGYIKETECGGDGQAKGGIINLVAPIKAELKAAQIITLNVRRNFLQQLMQREEEMYERELLAMGKAM</sequence>
<dbReference type="InterPro" id="IPR010512">
    <property type="entry name" value="DUF1091"/>
</dbReference>
<dbReference type="VEuPathDB" id="VectorBase:MDOA011977"/>
<dbReference type="AlphaFoldDB" id="A0A1I8N688"/>
<dbReference type="VEuPathDB" id="VectorBase:MDOMA2_007794"/>
<protein>
    <submittedName>
        <fullName evidence="1">Uncharacterized protein</fullName>
    </submittedName>
</protein>
<evidence type="ECO:0000313" key="1">
    <source>
        <dbReference type="EnsemblMetazoa" id="MDOA011977-PA"/>
    </source>
</evidence>
<organism evidence="1">
    <name type="scientific">Musca domestica</name>
    <name type="common">House fly</name>
    <dbReference type="NCBI Taxonomy" id="7370"/>
    <lineage>
        <taxon>Eukaryota</taxon>
        <taxon>Metazoa</taxon>
        <taxon>Ecdysozoa</taxon>
        <taxon>Arthropoda</taxon>
        <taxon>Hexapoda</taxon>
        <taxon>Insecta</taxon>
        <taxon>Pterygota</taxon>
        <taxon>Neoptera</taxon>
        <taxon>Endopterygota</taxon>
        <taxon>Diptera</taxon>
        <taxon>Brachycera</taxon>
        <taxon>Muscomorpha</taxon>
        <taxon>Muscoidea</taxon>
        <taxon>Muscidae</taxon>
        <taxon>Musca</taxon>
    </lineage>
</organism>
<dbReference type="EnsemblMetazoa" id="MDOA011977-RA">
    <property type="protein sequence ID" value="MDOA011977-PA"/>
    <property type="gene ID" value="MDOA011977"/>
</dbReference>
<dbReference type="VEuPathDB" id="VectorBase:MDOMA2_019681"/>
<dbReference type="PANTHER" id="PTHR20898">
    <property type="entry name" value="DAEDALUS ON 3-RELATED-RELATED"/>
    <property type="match status" value="1"/>
</dbReference>